<reference evidence="1 2" key="1">
    <citation type="submission" date="2018-01" db="EMBL/GenBank/DDBJ databases">
        <title>The draft genome sequence of Cohaesibacter sp. H1304.</title>
        <authorList>
            <person name="Wang N.-N."/>
            <person name="Du Z.-J."/>
        </authorList>
    </citation>
    <scope>NUCLEOTIDE SEQUENCE [LARGE SCALE GENOMIC DNA]</scope>
    <source>
        <strain evidence="1 2">H1304</strain>
    </source>
</reference>
<dbReference type="EMBL" id="PKUQ01000036">
    <property type="protein sequence ID" value="PLW76050.1"/>
    <property type="molecule type" value="Genomic_DNA"/>
</dbReference>
<gene>
    <name evidence="1" type="ORF">C0081_16645</name>
</gene>
<dbReference type="Proteomes" id="UP000234881">
    <property type="component" value="Unassembled WGS sequence"/>
</dbReference>
<evidence type="ECO:0000313" key="2">
    <source>
        <dbReference type="Proteomes" id="UP000234881"/>
    </source>
</evidence>
<proteinExistence type="predicted"/>
<dbReference type="AlphaFoldDB" id="A0A2N5XNN9"/>
<dbReference type="RefSeq" id="WP_101534985.1">
    <property type="nucleotide sequence ID" value="NZ_PKUQ01000036.1"/>
</dbReference>
<comment type="caution">
    <text evidence="1">The sequence shown here is derived from an EMBL/GenBank/DDBJ whole genome shotgun (WGS) entry which is preliminary data.</text>
</comment>
<evidence type="ECO:0000313" key="1">
    <source>
        <dbReference type="EMBL" id="PLW76050.1"/>
    </source>
</evidence>
<organism evidence="1 2">
    <name type="scientific">Cohaesibacter celericrescens</name>
    <dbReference type="NCBI Taxonomy" id="2067669"/>
    <lineage>
        <taxon>Bacteria</taxon>
        <taxon>Pseudomonadati</taxon>
        <taxon>Pseudomonadota</taxon>
        <taxon>Alphaproteobacteria</taxon>
        <taxon>Hyphomicrobiales</taxon>
        <taxon>Cohaesibacteraceae</taxon>
    </lineage>
</organism>
<keyword evidence="2" id="KW-1185">Reference proteome</keyword>
<sequence>MFDYRAPAAMCVILLVTALYTFYQEASVFLFQPKDDKSFITAVVQGNLPSPISSFSKSIVLEDCLVSMRSLYARLQPTKQKLVHLKGCRDLALDITDKQPSFSAAWYVAAASSGLLKDKTAFQVYFEKSYQTSTHEDWLSKRRFGLLIRHEDYQSERTQEILRSDISTILNSWNGTIWLAEQYIKHSFLRQLISDLVQLAKPKYQNMFLQQVRKQSQQ</sequence>
<name>A0A2N5XNN9_9HYPH</name>
<protein>
    <submittedName>
        <fullName evidence="1">Uncharacterized protein</fullName>
    </submittedName>
</protein>
<accession>A0A2N5XNN9</accession>